<protein>
    <submittedName>
        <fullName evidence="6">MurR/RpiR family transcriptional regulator</fullName>
    </submittedName>
</protein>
<dbReference type="InterPro" id="IPR000281">
    <property type="entry name" value="HTH_RpiR"/>
</dbReference>
<dbReference type="Pfam" id="PF01380">
    <property type="entry name" value="SIS"/>
    <property type="match status" value="1"/>
</dbReference>
<feature type="domain" description="SIS" evidence="5">
    <location>
        <begin position="127"/>
        <end position="263"/>
    </location>
</feature>
<dbReference type="InterPro" id="IPR046348">
    <property type="entry name" value="SIS_dom_sf"/>
</dbReference>
<dbReference type="InterPro" id="IPR009057">
    <property type="entry name" value="Homeodomain-like_sf"/>
</dbReference>
<evidence type="ECO:0000256" key="2">
    <source>
        <dbReference type="ARBA" id="ARBA00023125"/>
    </source>
</evidence>
<dbReference type="PROSITE" id="PS51071">
    <property type="entry name" value="HTH_RPIR"/>
    <property type="match status" value="1"/>
</dbReference>
<evidence type="ECO:0000313" key="7">
    <source>
        <dbReference type="Proteomes" id="UP001241748"/>
    </source>
</evidence>
<name>A0ABV4Z1R0_9BACI</name>
<dbReference type="Proteomes" id="UP001241748">
    <property type="component" value="Unassembled WGS sequence"/>
</dbReference>
<dbReference type="PANTHER" id="PTHR30514:SF18">
    <property type="entry name" value="RPIR-FAMILY TRANSCRIPTIONAL REGULATOR"/>
    <property type="match status" value="1"/>
</dbReference>
<dbReference type="Gene3D" id="1.10.10.10">
    <property type="entry name" value="Winged helix-like DNA-binding domain superfamily/Winged helix DNA-binding domain"/>
    <property type="match status" value="1"/>
</dbReference>
<dbReference type="InterPro" id="IPR047640">
    <property type="entry name" value="RpiR-like"/>
</dbReference>
<proteinExistence type="predicted"/>
<comment type="caution">
    <text evidence="6">The sequence shown here is derived from an EMBL/GenBank/DDBJ whole genome shotgun (WGS) entry which is preliminary data.</text>
</comment>
<keyword evidence="2" id="KW-0238">DNA-binding</keyword>
<evidence type="ECO:0000256" key="1">
    <source>
        <dbReference type="ARBA" id="ARBA00023015"/>
    </source>
</evidence>
<dbReference type="CDD" id="cd05013">
    <property type="entry name" value="SIS_RpiR"/>
    <property type="match status" value="1"/>
</dbReference>
<gene>
    <name evidence="6" type="ORF">P5G62_028420</name>
</gene>
<dbReference type="Gene3D" id="3.40.50.10490">
    <property type="entry name" value="Glucose-6-phosphate isomerase like protein, domain 1"/>
    <property type="match status" value="1"/>
</dbReference>
<dbReference type="SUPFAM" id="SSF46689">
    <property type="entry name" value="Homeodomain-like"/>
    <property type="match status" value="1"/>
</dbReference>
<keyword evidence="7" id="KW-1185">Reference proteome</keyword>
<keyword evidence="3" id="KW-0804">Transcription</keyword>
<dbReference type="SUPFAM" id="SSF53697">
    <property type="entry name" value="SIS domain"/>
    <property type="match status" value="1"/>
</dbReference>
<dbReference type="RefSeq" id="WP_306075180.1">
    <property type="nucleotide sequence ID" value="NZ_JAROBZ020000004.1"/>
</dbReference>
<evidence type="ECO:0000313" key="6">
    <source>
        <dbReference type="EMBL" id="MFB3171020.1"/>
    </source>
</evidence>
<sequence length="284" mass="31835">MEQPLIRMLVKENFQQLSPGQKKVAAYLVENLDEAAFTTAFQIGKKAEVSETTVIRLSYALGFEGFSQMQATIQKQLLLQTKTDTSNRNHNLMCNGENDSFTKIIENEVHILRHLLNDTNVQDIWKAVDVLIQADQILIAGNRISHAAAYWFAYTLSSLRENVSLCSPTGDFFEKLCNLTEKSVVVVFSFPRYANEVLKIAECTKEQGICLLSVTDRLLSPVGRISDIALTTEENAEAGTNSIASVISLLNLIIAGINEKDQKRIQIHQQKLEKLYSSYGVFIE</sequence>
<reference evidence="6 7" key="1">
    <citation type="submission" date="2024-05" db="EMBL/GenBank/DDBJ databases">
        <authorList>
            <person name="Venkateswaran K."/>
        </authorList>
    </citation>
    <scope>NUCLEOTIDE SEQUENCE [LARGE SCALE GENOMIC DNA]</scope>
    <source>
        <strain evidence="6 7">179-C4-2-HS</strain>
    </source>
</reference>
<dbReference type="InterPro" id="IPR036388">
    <property type="entry name" value="WH-like_DNA-bd_sf"/>
</dbReference>
<evidence type="ECO:0000256" key="3">
    <source>
        <dbReference type="ARBA" id="ARBA00023163"/>
    </source>
</evidence>
<dbReference type="PROSITE" id="PS51464">
    <property type="entry name" value="SIS"/>
    <property type="match status" value="1"/>
</dbReference>
<dbReference type="InterPro" id="IPR001347">
    <property type="entry name" value="SIS_dom"/>
</dbReference>
<dbReference type="PANTHER" id="PTHR30514">
    <property type="entry name" value="GLUCOKINASE"/>
    <property type="match status" value="1"/>
</dbReference>
<dbReference type="EMBL" id="JAROBZ020000004">
    <property type="protein sequence ID" value="MFB3171020.1"/>
    <property type="molecule type" value="Genomic_DNA"/>
</dbReference>
<accession>A0ABV4Z1R0</accession>
<dbReference type="Pfam" id="PF01418">
    <property type="entry name" value="HTH_6"/>
    <property type="match status" value="1"/>
</dbReference>
<evidence type="ECO:0000259" key="5">
    <source>
        <dbReference type="PROSITE" id="PS51464"/>
    </source>
</evidence>
<keyword evidence="1" id="KW-0805">Transcription regulation</keyword>
<evidence type="ECO:0000259" key="4">
    <source>
        <dbReference type="PROSITE" id="PS51071"/>
    </source>
</evidence>
<dbReference type="InterPro" id="IPR035472">
    <property type="entry name" value="RpiR-like_SIS"/>
</dbReference>
<organism evidence="6 7">
    <name type="scientific">Neobacillus driksii</name>
    <dbReference type="NCBI Taxonomy" id="3035913"/>
    <lineage>
        <taxon>Bacteria</taxon>
        <taxon>Bacillati</taxon>
        <taxon>Bacillota</taxon>
        <taxon>Bacilli</taxon>
        <taxon>Bacillales</taxon>
        <taxon>Bacillaceae</taxon>
        <taxon>Neobacillus</taxon>
    </lineage>
</organism>
<feature type="domain" description="HTH rpiR-type" evidence="4">
    <location>
        <begin position="4"/>
        <end position="80"/>
    </location>
</feature>